<evidence type="ECO:0000313" key="1">
    <source>
        <dbReference type="EMBL" id="GAA1822449.1"/>
    </source>
</evidence>
<evidence type="ECO:0008006" key="3">
    <source>
        <dbReference type="Google" id="ProtNLM"/>
    </source>
</evidence>
<organism evidence="1 2">
    <name type="scientific">Agromyces salentinus</name>
    <dbReference type="NCBI Taxonomy" id="269421"/>
    <lineage>
        <taxon>Bacteria</taxon>
        <taxon>Bacillati</taxon>
        <taxon>Actinomycetota</taxon>
        <taxon>Actinomycetes</taxon>
        <taxon>Micrococcales</taxon>
        <taxon>Microbacteriaceae</taxon>
        <taxon>Agromyces</taxon>
    </lineage>
</organism>
<dbReference type="InterPro" id="IPR008316">
    <property type="entry name" value="UCP029876"/>
</dbReference>
<reference evidence="1 2" key="1">
    <citation type="journal article" date="2019" name="Int. J. Syst. Evol. Microbiol.">
        <title>The Global Catalogue of Microorganisms (GCM) 10K type strain sequencing project: providing services to taxonomists for standard genome sequencing and annotation.</title>
        <authorList>
            <consortium name="The Broad Institute Genomics Platform"/>
            <consortium name="The Broad Institute Genome Sequencing Center for Infectious Disease"/>
            <person name="Wu L."/>
            <person name="Ma J."/>
        </authorList>
    </citation>
    <scope>NUCLEOTIDE SEQUENCE [LARGE SCALE GENOMIC DNA]</scope>
    <source>
        <strain evidence="1 2">JCM 14323</strain>
    </source>
</reference>
<dbReference type="RefSeq" id="WP_157425684.1">
    <property type="nucleotide sequence ID" value="NZ_BAAANK010000001.1"/>
</dbReference>
<dbReference type="Proteomes" id="UP001501746">
    <property type="component" value="Unassembled WGS sequence"/>
</dbReference>
<dbReference type="Gene3D" id="1.10.1900.10">
    <property type="entry name" value="c-terminal domain of poly(a) binding protein"/>
    <property type="match status" value="1"/>
</dbReference>
<sequence>MATNWIEALTGTLEQKKQYKQYKARIAALPAPYAGAAKALDRYLMYTGGVTDGQTLMTVLGDSANLWERGAANRTPVRELVGDDPVKFADSLVAGYSGKQWIDNERRRFTEAIDAAIDNRA</sequence>
<proteinExistence type="predicted"/>
<comment type="caution">
    <text evidence="1">The sequence shown here is derived from an EMBL/GenBank/DDBJ whole genome shotgun (WGS) entry which is preliminary data.</text>
</comment>
<protein>
    <recommendedName>
        <fullName evidence="3">DUF1048 domain-containing protein</fullName>
    </recommendedName>
</protein>
<accession>A0ABN2MDQ7</accession>
<name>A0ABN2MDQ7_9MICO</name>
<keyword evidence="2" id="KW-1185">Reference proteome</keyword>
<evidence type="ECO:0000313" key="2">
    <source>
        <dbReference type="Proteomes" id="UP001501746"/>
    </source>
</evidence>
<dbReference type="SUPFAM" id="SSF158560">
    <property type="entry name" value="BH3980-like"/>
    <property type="match status" value="1"/>
</dbReference>
<dbReference type="Pfam" id="PF06304">
    <property type="entry name" value="DUF1048"/>
    <property type="match status" value="1"/>
</dbReference>
<dbReference type="EMBL" id="BAAANK010000001">
    <property type="protein sequence ID" value="GAA1822449.1"/>
    <property type="molecule type" value="Genomic_DNA"/>
</dbReference>
<gene>
    <name evidence="1" type="ORF">GCM10009750_01040</name>
</gene>